<dbReference type="AlphaFoldDB" id="A0A2G5U672"/>
<name>A0A2G5U672_9PELO</name>
<evidence type="ECO:0000313" key="1">
    <source>
        <dbReference type="EMBL" id="PIC34963.1"/>
    </source>
</evidence>
<evidence type="ECO:0000313" key="2">
    <source>
        <dbReference type="Proteomes" id="UP000230233"/>
    </source>
</evidence>
<organism evidence="1 2">
    <name type="scientific">Caenorhabditis nigoni</name>
    <dbReference type="NCBI Taxonomy" id="1611254"/>
    <lineage>
        <taxon>Eukaryota</taxon>
        <taxon>Metazoa</taxon>
        <taxon>Ecdysozoa</taxon>
        <taxon>Nematoda</taxon>
        <taxon>Chromadorea</taxon>
        <taxon>Rhabditida</taxon>
        <taxon>Rhabditina</taxon>
        <taxon>Rhabditomorpha</taxon>
        <taxon>Rhabditoidea</taxon>
        <taxon>Rhabditidae</taxon>
        <taxon>Peloderinae</taxon>
        <taxon>Caenorhabditis</taxon>
    </lineage>
</organism>
<sequence>MSFEEFEKRLEKLFKGTPVSEEQETIDDYSSIRKFVRENTSKEPAFLEIVRNYSISFFVRNFRRNFAKWFSNFWEKLLIILPAGKNETLRNCSPPTLDSRFKQELFKMLEKLAAINFQFSLLCRRDLYLKFRINSSRVLRLISERIDGSLNDTNFKKKLNEVGPDVREILTRKKVDNSIIQKLLIEYGADKDFENFVRGCDIRKRSQTGHYESIKKKFLEFKDKKTIKNYDPRVKLSVGAQDASVLISANEETSRLWAMDTSQKCRISLVVGRFCKGSSTNQILHLPLEFSVKMSNNCISSYVHTSFFVSTFGRILAPTEVSSFFDERTFLFCDIYTLEELSKIVTSEDTVHVESGTNINHGIIARLVRDAKTTTVSSSEALVGLQGALSPRQSTMSIGFTLEKSSRILKNRKNMFRLVHHQL</sequence>
<reference evidence="2" key="1">
    <citation type="submission" date="2017-10" db="EMBL/GenBank/DDBJ databases">
        <title>Rapid genome shrinkage in a self-fertile nematode reveals novel sperm competition proteins.</title>
        <authorList>
            <person name="Yin D."/>
            <person name="Schwarz E.M."/>
            <person name="Thomas C.G."/>
            <person name="Felde R.L."/>
            <person name="Korf I.F."/>
            <person name="Cutter A.D."/>
            <person name="Schartner C.M."/>
            <person name="Ralston E.J."/>
            <person name="Meyer B.J."/>
            <person name="Haag E.S."/>
        </authorList>
    </citation>
    <scope>NUCLEOTIDE SEQUENCE [LARGE SCALE GENOMIC DNA]</scope>
    <source>
        <strain evidence="2">JU1422</strain>
    </source>
</reference>
<comment type="caution">
    <text evidence="1">The sequence shown here is derived from an EMBL/GenBank/DDBJ whole genome shotgun (WGS) entry which is preliminary data.</text>
</comment>
<gene>
    <name evidence="1" type="primary">Cnig_chr_IV.g14464</name>
    <name evidence="1" type="ORF">B9Z55_014464</name>
</gene>
<dbReference type="Proteomes" id="UP000230233">
    <property type="component" value="Chromosome IV"/>
</dbReference>
<proteinExistence type="predicted"/>
<dbReference type="EMBL" id="PDUG01000004">
    <property type="protein sequence ID" value="PIC34963.1"/>
    <property type="molecule type" value="Genomic_DNA"/>
</dbReference>
<protein>
    <submittedName>
        <fullName evidence="1">Uncharacterized protein</fullName>
    </submittedName>
</protein>
<accession>A0A2G5U672</accession>
<keyword evidence="2" id="KW-1185">Reference proteome</keyword>